<name>A0A3S3QGY7_9SPHI</name>
<dbReference type="EMBL" id="SAYW01000001">
    <property type="protein sequence ID" value="RWU09897.1"/>
    <property type="molecule type" value="Genomic_DNA"/>
</dbReference>
<dbReference type="RefSeq" id="WP_113645359.1">
    <property type="nucleotide sequence ID" value="NZ_QMHN01000001.1"/>
</dbReference>
<gene>
    <name evidence="1" type="ORF">DPV69_00685</name>
</gene>
<sequence length="204" mass="24202">MKTRAPFFLLIAYLIFTSFIFKNDGIDIWTKQTTVHQAIAFEKSLNKELNLISMNVSVSESIYPLVNKYDLANPVIVKREQAGFLPLHAEYFFSKSDSVIRFISYNWERESFGNFFKKQEMWKEESGKLKAYNAEYEKIKSALIVKLGKPNAEDLEPQITKSDSGRGDYFTRKTIWENDKYHAKLTMIFESMTYRIRWNYYWKN</sequence>
<dbReference type="AlphaFoldDB" id="A0A3S3QGY7"/>
<dbReference type="OrthoDB" id="1254477at2"/>
<accession>A0A3S3QGY7</accession>
<evidence type="ECO:0000313" key="1">
    <source>
        <dbReference type="EMBL" id="RWU09897.1"/>
    </source>
</evidence>
<proteinExistence type="predicted"/>
<dbReference type="Proteomes" id="UP000284120">
    <property type="component" value="Unassembled WGS sequence"/>
</dbReference>
<protein>
    <submittedName>
        <fullName evidence="1">Uncharacterized protein</fullName>
    </submittedName>
</protein>
<reference evidence="1 2" key="1">
    <citation type="submission" date="2018-06" db="EMBL/GenBank/DDBJ databases">
        <title>Pedobacter endophyticus sp. nov., an endophytic bacterium isolated from a leaf of Triticum aestivum.</title>
        <authorList>
            <person name="Zhang L."/>
        </authorList>
    </citation>
    <scope>NUCLEOTIDE SEQUENCE [LARGE SCALE GENOMIC DNA]</scope>
    <source>
        <strain evidence="1 2">CM134L-2</strain>
    </source>
</reference>
<keyword evidence="2" id="KW-1185">Reference proteome</keyword>
<comment type="caution">
    <text evidence="1">The sequence shown here is derived from an EMBL/GenBank/DDBJ whole genome shotgun (WGS) entry which is preliminary data.</text>
</comment>
<organism evidence="1 2">
    <name type="scientific">Pedobacter chitinilyticus</name>
    <dbReference type="NCBI Taxonomy" id="2233776"/>
    <lineage>
        <taxon>Bacteria</taxon>
        <taxon>Pseudomonadati</taxon>
        <taxon>Bacteroidota</taxon>
        <taxon>Sphingobacteriia</taxon>
        <taxon>Sphingobacteriales</taxon>
        <taxon>Sphingobacteriaceae</taxon>
        <taxon>Pedobacter</taxon>
    </lineage>
</organism>
<evidence type="ECO:0000313" key="2">
    <source>
        <dbReference type="Proteomes" id="UP000284120"/>
    </source>
</evidence>